<dbReference type="AlphaFoldDB" id="A0A0R3D1X4"/>
<evidence type="ECO:0000313" key="2">
    <source>
        <dbReference type="EMBL" id="KRQ03722.1"/>
    </source>
</evidence>
<name>A0A0R3D1X4_9BRAD</name>
<feature type="chain" id="PRO_5006435062" evidence="1">
    <location>
        <begin position="22"/>
        <end position="140"/>
    </location>
</feature>
<sequence length="140" mass="14685">MKKLFSIGAIAALLTIARASAAELPTFELAAFPITAHQVALIGGTKVEEQAPTPTLMLNGMSALPPSDRSLGSALQGDGGYNRCEAGISRIVSAIIQPDAFAGLIGFGRHPLRCCLLDLEDCTATLMRVPAKLRNPEIAQ</sequence>
<evidence type="ECO:0000256" key="1">
    <source>
        <dbReference type="SAM" id="SignalP"/>
    </source>
</evidence>
<keyword evidence="1" id="KW-0732">Signal</keyword>
<dbReference type="EMBL" id="LJYG01000108">
    <property type="protein sequence ID" value="KRQ03722.1"/>
    <property type="molecule type" value="Genomic_DNA"/>
</dbReference>
<proteinExistence type="predicted"/>
<keyword evidence="3" id="KW-1185">Reference proteome</keyword>
<dbReference type="RefSeq" id="WP_057756600.1">
    <property type="nucleotide sequence ID" value="NZ_LJYG01000108.1"/>
</dbReference>
<evidence type="ECO:0000313" key="3">
    <source>
        <dbReference type="Proteomes" id="UP000051936"/>
    </source>
</evidence>
<accession>A0A0R3D1X4</accession>
<feature type="signal peptide" evidence="1">
    <location>
        <begin position="1"/>
        <end position="21"/>
    </location>
</feature>
<dbReference type="Proteomes" id="UP000051936">
    <property type="component" value="Unassembled WGS sequence"/>
</dbReference>
<protein>
    <submittedName>
        <fullName evidence="2">Uncharacterized protein</fullName>
    </submittedName>
</protein>
<gene>
    <name evidence="2" type="ORF">AOQ71_34260</name>
</gene>
<organism evidence="2 3">
    <name type="scientific">Bradyrhizobium manausense</name>
    <dbReference type="NCBI Taxonomy" id="989370"/>
    <lineage>
        <taxon>Bacteria</taxon>
        <taxon>Pseudomonadati</taxon>
        <taxon>Pseudomonadota</taxon>
        <taxon>Alphaproteobacteria</taxon>
        <taxon>Hyphomicrobiales</taxon>
        <taxon>Nitrobacteraceae</taxon>
        <taxon>Bradyrhizobium</taxon>
    </lineage>
</organism>
<comment type="caution">
    <text evidence="2">The sequence shown here is derived from an EMBL/GenBank/DDBJ whole genome shotgun (WGS) entry which is preliminary data.</text>
</comment>
<reference evidence="2 3" key="1">
    <citation type="submission" date="2015-09" db="EMBL/GenBank/DDBJ databases">
        <title>Draft Genome Sequence of Bradyrhizobium manausense Strain BR 3351T, a Novel Symbiotic Nitrogen-Fixing Alphaproteobacterium Isolated from Brazilian Amazon Rain Forest.</title>
        <authorList>
            <person name="De Araujo J.L."/>
            <person name="Zilli J.E."/>
        </authorList>
    </citation>
    <scope>NUCLEOTIDE SEQUENCE [LARGE SCALE GENOMIC DNA]</scope>
    <source>
        <strain evidence="2 3">BR3351</strain>
    </source>
</reference>